<name>A0A813IAH1_POLGL</name>
<comment type="caution">
    <text evidence="3">The sequence shown here is derived from an EMBL/GenBank/DDBJ whole genome shotgun (WGS) entry which is preliminary data.</text>
</comment>
<feature type="compositionally biased region" description="Low complexity" evidence="1">
    <location>
        <begin position="52"/>
        <end position="67"/>
    </location>
</feature>
<feature type="compositionally biased region" description="Polar residues" evidence="1">
    <location>
        <begin position="68"/>
        <end position="81"/>
    </location>
</feature>
<dbReference type="Proteomes" id="UP000654075">
    <property type="component" value="Unassembled WGS sequence"/>
</dbReference>
<evidence type="ECO:0000313" key="5">
    <source>
        <dbReference type="Proteomes" id="UP000654075"/>
    </source>
</evidence>
<evidence type="ECO:0000313" key="4">
    <source>
        <dbReference type="Proteomes" id="UP000626109"/>
    </source>
</evidence>
<dbReference type="EMBL" id="CAJNNV010001018">
    <property type="protein sequence ID" value="CAE8584120.1"/>
    <property type="molecule type" value="Genomic_DNA"/>
</dbReference>
<dbReference type="Proteomes" id="UP000626109">
    <property type="component" value="Unassembled WGS sequence"/>
</dbReference>
<proteinExistence type="predicted"/>
<dbReference type="EMBL" id="CAJNNW010005389">
    <property type="protein sequence ID" value="CAE8647375.1"/>
    <property type="molecule type" value="Genomic_DNA"/>
</dbReference>
<organism evidence="3 4">
    <name type="scientific">Polarella glacialis</name>
    <name type="common">Dinoflagellate</name>
    <dbReference type="NCBI Taxonomy" id="89957"/>
    <lineage>
        <taxon>Eukaryota</taxon>
        <taxon>Sar</taxon>
        <taxon>Alveolata</taxon>
        <taxon>Dinophyceae</taxon>
        <taxon>Suessiales</taxon>
        <taxon>Suessiaceae</taxon>
        <taxon>Polarella</taxon>
    </lineage>
</organism>
<reference evidence="3" key="1">
    <citation type="submission" date="2021-02" db="EMBL/GenBank/DDBJ databases">
        <authorList>
            <person name="Dougan E. K."/>
            <person name="Rhodes N."/>
            <person name="Thang M."/>
            <person name="Chan C."/>
        </authorList>
    </citation>
    <scope>NUCLEOTIDE SEQUENCE</scope>
</reference>
<feature type="region of interest" description="Disordered" evidence="1">
    <location>
        <begin position="1"/>
        <end position="20"/>
    </location>
</feature>
<keyword evidence="5" id="KW-1185">Reference proteome</keyword>
<evidence type="ECO:0000313" key="2">
    <source>
        <dbReference type="EMBL" id="CAE8584120.1"/>
    </source>
</evidence>
<accession>A0A813IAH1</accession>
<feature type="region of interest" description="Disordered" evidence="1">
    <location>
        <begin position="52"/>
        <end position="81"/>
    </location>
</feature>
<evidence type="ECO:0000256" key="1">
    <source>
        <dbReference type="SAM" id="MobiDB-lite"/>
    </source>
</evidence>
<dbReference type="AlphaFoldDB" id="A0A813IAH1"/>
<gene>
    <name evidence="2" type="ORF">PGLA1383_LOCUS3062</name>
    <name evidence="3" type="ORF">PGLA2088_LOCUS5628</name>
</gene>
<sequence length="81" mass="8858">MRCGQFPAWSRPSKRVPNHSLCKARTGRRVPAAFSRSRMCILTMARSSLDGLRTSLTRSSRTTSSSLQATWGTLSTPSSVA</sequence>
<protein>
    <submittedName>
        <fullName evidence="3">Uncharacterized protein</fullName>
    </submittedName>
</protein>
<evidence type="ECO:0000313" key="3">
    <source>
        <dbReference type="EMBL" id="CAE8647375.1"/>
    </source>
</evidence>